<dbReference type="RefSeq" id="XP_024702652.1">
    <property type="nucleotide sequence ID" value="XM_024854945.1"/>
</dbReference>
<name>A0A2I2G396_9EURO</name>
<evidence type="ECO:0000259" key="1">
    <source>
        <dbReference type="Pfam" id="PF12697"/>
    </source>
</evidence>
<evidence type="ECO:0000313" key="3">
    <source>
        <dbReference type="Proteomes" id="UP000234275"/>
    </source>
</evidence>
<dbReference type="PANTHER" id="PTHR37017">
    <property type="entry name" value="AB HYDROLASE-1 DOMAIN-CONTAINING PROTEIN-RELATED"/>
    <property type="match status" value="1"/>
</dbReference>
<evidence type="ECO:0000313" key="2">
    <source>
        <dbReference type="EMBL" id="PLB47350.1"/>
    </source>
</evidence>
<dbReference type="SUPFAM" id="SSF53474">
    <property type="entry name" value="alpha/beta-Hydrolases"/>
    <property type="match status" value="1"/>
</dbReference>
<dbReference type="AlphaFoldDB" id="A0A2I2G396"/>
<protein>
    <submittedName>
        <fullName evidence="2">Alpha/beta-hydrolase</fullName>
    </submittedName>
</protein>
<reference evidence="2 3" key="1">
    <citation type="submission" date="2016-12" db="EMBL/GenBank/DDBJ databases">
        <title>The genomes of Aspergillus section Nigri reveals drivers in fungal speciation.</title>
        <authorList>
            <consortium name="DOE Joint Genome Institute"/>
            <person name="Vesth T.C."/>
            <person name="Nybo J."/>
            <person name="Theobald S."/>
            <person name="Brandl J."/>
            <person name="Frisvad J.C."/>
            <person name="Nielsen K.F."/>
            <person name="Lyhne E.K."/>
            <person name="Kogle M.E."/>
            <person name="Kuo A."/>
            <person name="Riley R."/>
            <person name="Clum A."/>
            <person name="Nolan M."/>
            <person name="Lipzen A."/>
            <person name="Salamov A."/>
            <person name="Henrissat B."/>
            <person name="Wiebenga A."/>
            <person name="De Vries R.P."/>
            <person name="Grigoriev I.V."/>
            <person name="Mortensen U.H."/>
            <person name="Andersen M.R."/>
            <person name="Baker S.E."/>
        </authorList>
    </citation>
    <scope>NUCLEOTIDE SEQUENCE [LARGE SCALE GENOMIC DNA]</scope>
    <source>
        <strain evidence="2 3">IBT 23096</strain>
    </source>
</reference>
<comment type="caution">
    <text evidence="2">The sequence shown here is derived from an EMBL/GenBank/DDBJ whole genome shotgun (WGS) entry which is preliminary data.</text>
</comment>
<accession>A0A2I2G396</accession>
<proteinExistence type="predicted"/>
<dbReference type="STRING" id="1392250.A0A2I2G396"/>
<dbReference type="EMBL" id="MSFO01000006">
    <property type="protein sequence ID" value="PLB47350.1"/>
    <property type="molecule type" value="Genomic_DNA"/>
</dbReference>
<dbReference type="OrthoDB" id="1263307at2759"/>
<dbReference type="InterPro" id="IPR000073">
    <property type="entry name" value="AB_hydrolase_1"/>
</dbReference>
<dbReference type="InterPro" id="IPR029058">
    <property type="entry name" value="AB_hydrolase_fold"/>
</dbReference>
<feature type="domain" description="AB hydrolase-1" evidence="1">
    <location>
        <begin position="5"/>
        <end position="239"/>
    </location>
</feature>
<keyword evidence="2" id="KW-0378">Hydrolase</keyword>
<dbReference type="PANTHER" id="PTHR37017:SF11">
    <property type="entry name" value="ESTERASE_LIPASE_THIOESTERASE DOMAIN-CONTAINING PROTEIN"/>
    <property type="match status" value="1"/>
</dbReference>
<dbReference type="GO" id="GO:0016787">
    <property type="term" value="F:hydrolase activity"/>
    <property type="evidence" value="ECO:0007669"/>
    <property type="project" value="UniProtKB-KW"/>
</dbReference>
<keyword evidence="3" id="KW-1185">Reference proteome</keyword>
<gene>
    <name evidence="2" type="ORF">P170DRAFT_511969</name>
</gene>
<organism evidence="2 3">
    <name type="scientific">Aspergillus steynii IBT 23096</name>
    <dbReference type="NCBI Taxonomy" id="1392250"/>
    <lineage>
        <taxon>Eukaryota</taxon>
        <taxon>Fungi</taxon>
        <taxon>Dikarya</taxon>
        <taxon>Ascomycota</taxon>
        <taxon>Pezizomycotina</taxon>
        <taxon>Eurotiomycetes</taxon>
        <taxon>Eurotiomycetidae</taxon>
        <taxon>Eurotiales</taxon>
        <taxon>Aspergillaceae</taxon>
        <taxon>Aspergillus</taxon>
        <taxon>Aspergillus subgen. Circumdati</taxon>
    </lineage>
</organism>
<dbReference type="Proteomes" id="UP000234275">
    <property type="component" value="Unassembled WGS sequence"/>
</dbReference>
<dbReference type="Pfam" id="PF12697">
    <property type="entry name" value="Abhydrolase_6"/>
    <property type="match status" value="1"/>
</dbReference>
<dbReference type="VEuPathDB" id="FungiDB:P170DRAFT_511969"/>
<dbReference type="InterPro" id="IPR052897">
    <property type="entry name" value="Sec-Metab_Biosynth_Hydrolase"/>
</dbReference>
<dbReference type="Gene3D" id="3.40.50.1820">
    <property type="entry name" value="alpha/beta hydrolase"/>
    <property type="match status" value="1"/>
</dbReference>
<dbReference type="GeneID" id="36562651"/>
<sequence>MNSTVVLVPGAWHLPTCFDQLRQELHALDIESVAVANPSVENCQPPKNLTHDVANLHAVLARLADEGKTITLVAHSYGGVVASGAAQGLGLAQRQAASQKGGIARVIYLGAFAVPAGVSVLQAVGGTAPPWWEYKDDQVVVSDLHASNPAHIFYNDVPVEIQNHWISQLQPHTAASFQIPNTYEPWNDIPCTYVFTEQDNAIPLFAQKAMAGGMGDISTVSLDASHSPFLSMPKRVAEVIRDASQ</sequence>